<feature type="transmembrane region" description="Helical" evidence="7">
    <location>
        <begin position="417"/>
        <end position="439"/>
    </location>
</feature>
<dbReference type="Proteomes" id="UP000661715">
    <property type="component" value="Unassembled WGS sequence"/>
</dbReference>
<evidence type="ECO:0000313" key="9">
    <source>
        <dbReference type="EMBL" id="MBD0724678.1"/>
    </source>
</evidence>
<dbReference type="Gene3D" id="1.20.1250.20">
    <property type="entry name" value="MFS general substrate transporter like domains"/>
    <property type="match status" value="2"/>
</dbReference>
<dbReference type="InterPro" id="IPR044772">
    <property type="entry name" value="NO3_transporter"/>
</dbReference>
<keyword evidence="10" id="KW-1185">Reference proteome</keyword>
<feature type="transmembrane region" description="Helical" evidence="7">
    <location>
        <begin position="185"/>
        <end position="205"/>
    </location>
</feature>
<feature type="transmembrane region" description="Helical" evidence="7">
    <location>
        <begin position="115"/>
        <end position="134"/>
    </location>
</feature>
<feature type="transmembrane region" description="Helical" evidence="7">
    <location>
        <begin position="155"/>
        <end position="179"/>
    </location>
</feature>
<evidence type="ECO:0000256" key="3">
    <source>
        <dbReference type="ARBA" id="ARBA00022692"/>
    </source>
</evidence>
<dbReference type="InterPro" id="IPR020846">
    <property type="entry name" value="MFS_dom"/>
</dbReference>
<comment type="similarity">
    <text evidence="2">Belongs to the major facilitator superfamily. Nitrate/nitrite porter (TC 2.A.1.8) family.</text>
</comment>
<dbReference type="InterPro" id="IPR011701">
    <property type="entry name" value="MFS"/>
</dbReference>
<dbReference type="Pfam" id="PF07690">
    <property type="entry name" value="MFS_1"/>
    <property type="match status" value="1"/>
</dbReference>
<evidence type="ECO:0000256" key="2">
    <source>
        <dbReference type="ARBA" id="ARBA00008432"/>
    </source>
</evidence>
<name>A0ABR7UPX1_9FLAO</name>
<feature type="transmembrane region" description="Helical" evidence="7">
    <location>
        <begin position="270"/>
        <end position="289"/>
    </location>
</feature>
<feature type="transmembrane region" description="Helical" evidence="7">
    <location>
        <begin position="61"/>
        <end position="79"/>
    </location>
</feature>
<reference evidence="9 10" key="1">
    <citation type="journal article" date="2020" name="Microbiol. Res.">
        <title>Flavobacterium pokkalii sp. nov., a novel plant growth promoting native rhizobacteria isolated from pokkali rice grown in coastal saline affected agricultural regions of southern India, Kerala.</title>
        <authorList>
            <person name="Menon R.R."/>
            <person name="Kumari S."/>
            <person name="Viver T."/>
            <person name="Rameshkumar N."/>
        </authorList>
    </citation>
    <scope>NUCLEOTIDE SEQUENCE [LARGE SCALE GENOMIC DNA]</scope>
    <source>
        <strain evidence="9 10">L1I52</strain>
    </source>
</reference>
<gene>
    <name evidence="9" type="ORF">B6A10_05755</name>
</gene>
<proteinExistence type="inferred from homology"/>
<feature type="transmembrane region" description="Helical" evidence="7">
    <location>
        <begin position="335"/>
        <end position="358"/>
    </location>
</feature>
<evidence type="ECO:0000256" key="5">
    <source>
        <dbReference type="ARBA" id="ARBA00023063"/>
    </source>
</evidence>
<evidence type="ECO:0000313" key="10">
    <source>
        <dbReference type="Proteomes" id="UP000661715"/>
    </source>
</evidence>
<feature type="domain" description="Major facilitator superfamily (MFS) profile" evidence="8">
    <location>
        <begin position="25"/>
        <end position="440"/>
    </location>
</feature>
<feature type="transmembrane region" description="Helical" evidence="7">
    <location>
        <begin position="240"/>
        <end position="264"/>
    </location>
</feature>
<evidence type="ECO:0000256" key="7">
    <source>
        <dbReference type="SAM" id="Phobius"/>
    </source>
</evidence>
<feature type="transmembrane region" description="Helical" evidence="7">
    <location>
        <begin position="365"/>
        <end position="388"/>
    </location>
</feature>
<evidence type="ECO:0000256" key="1">
    <source>
        <dbReference type="ARBA" id="ARBA00004141"/>
    </source>
</evidence>
<comment type="caution">
    <text evidence="9">The sequence shown here is derived from an EMBL/GenBank/DDBJ whole genome shotgun (WGS) entry which is preliminary data.</text>
</comment>
<evidence type="ECO:0000256" key="4">
    <source>
        <dbReference type="ARBA" id="ARBA00022989"/>
    </source>
</evidence>
<dbReference type="SUPFAM" id="SSF103473">
    <property type="entry name" value="MFS general substrate transporter"/>
    <property type="match status" value="1"/>
</dbReference>
<protein>
    <submittedName>
        <fullName evidence="9">MFS transporter</fullName>
    </submittedName>
</protein>
<keyword evidence="6 7" id="KW-0472">Membrane</keyword>
<accession>A0ABR7UPX1</accession>
<comment type="subcellular location">
    <subcellularLocation>
        <location evidence="1">Membrane</location>
        <topology evidence="1">Multi-pass membrane protein</topology>
    </subcellularLocation>
</comment>
<feature type="transmembrane region" description="Helical" evidence="7">
    <location>
        <begin position="91"/>
        <end position="109"/>
    </location>
</feature>
<evidence type="ECO:0000259" key="8">
    <source>
        <dbReference type="PROSITE" id="PS50850"/>
    </source>
</evidence>
<feature type="transmembrane region" description="Helical" evidence="7">
    <location>
        <begin position="21"/>
        <end position="41"/>
    </location>
</feature>
<dbReference type="PANTHER" id="PTHR23515">
    <property type="entry name" value="HIGH-AFFINITY NITRATE TRANSPORTER 2.3"/>
    <property type="match status" value="1"/>
</dbReference>
<feature type="transmembrane region" description="Helical" evidence="7">
    <location>
        <begin position="310"/>
        <end position="329"/>
    </location>
</feature>
<evidence type="ECO:0000256" key="6">
    <source>
        <dbReference type="ARBA" id="ARBA00023136"/>
    </source>
</evidence>
<dbReference type="RefSeq" id="WP_188220069.1">
    <property type="nucleotide sequence ID" value="NZ_NASZ01000005.1"/>
</dbReference>
<sequence length="463" mass="50151">MSSISTNQPLSKLNIFSAKGVQMRTFHITWLTFFFSFFAWFGMSSLMPLAKEQLHLTKDQLGNIQIAAVSATIIARLLIGRLVDKFGPRLTYTWLLVVCSIPVFLIGTSQSYESFLLFRLAIGVIGASFVITQFHTSVMFAPSIKGTANATAGGFGNAGAGLANIMMPIIAAGCVGLGLCTEQDSWRYAMIVPGFMLLFFAFIYFRYTKDLPNGNYKELGIENKNKENTFMLAVKDYRTWVLTIAYAACFGVEITIDNFAPIYFTDTFGASLKTAGICAGIFGLINLFARPLGGIVADKVGKSYGFSGKNLLLALLLVLEGIGIIFFGMTDQLGVAIFLMFLFGVSLKMANGATYSLVPFVNPKAVGSVAGIVGAGGNIGAMLIAFLFKAKAVKFSRDVINETGVAQTKDLIDYTNAFYILGIIILITGVIVLAVKFAVKTKEENEVINVDSKEPAFAFVKSK</sequence>
<dbReference type="EMBL" id="NASZ01000005">
    <property type="protein sequence ID" value="MBD0724678.1"/>
    <property type="molecule type" value="Genomic_DNA"/>
</dbReference>
<organism evidence="9 10">
    <name type="scientific">Flavobacterium pokkalii</name>
    <dbReference type="NCBI Taxonomy" id="1940408"/>
    <lineage>
        <taxon>Bacteria</taxon>
        <taxon>Pseudomonadati</taxon>
        <taxon>Bacteroidota</taxon>
        <taxon>Flavobacteriia</taxon>
        <taxon>Flavobacteriales</taxon>
        <taxon>Flavobacteriaceae</taxon>
        <taxon>Flavobacterium</taxon>
    </lineage>
</organism>
<keyword evidence="5" id="KW-0534">Nitrate assimilation</keyword>
<dbReference type="InterPro" id="IPR036259">
    <property type="entry name" value="MFS_trans_sf"/>
</dbReference>
<dbReference type="PROSITE" id="PS50850">
    <property type="entry name" value="MFS"/>
    <property type="match status" value="1"/>
</dbReference>
<keyword evidence="4 7" id="KW-1133">Transmembrane helix</keyword>
<keyword evidence="3 7" id="KW-0812">Transmembrane</keyword>